<dbReference type="InterPro" id="IPR011989">
    <property type="entry name" value="ARM-like"/>
</dbReference>
<reference evidence="7" key="2">
    <citation type="submission" date="2012-11" db="EMBL/GenBank/DDBJ databases">
        <authorList>
            <person name="Kuo A."/>
            <person name="Curtis B.A."/>
            <person name="Tanifuji G."/>
            <person name="Burki F."/>
            <person name="Gruber A."/>
            <person name="Irimia M."/>
            <person name="Maruyama S."/>
            <person name="Arias M.C."/>
            <person name="Ball S.G."/>
            <person name="Gile G.H."/>
            <person name="Hirakawa Y."/>
            <person name="Hopkins J.F."/>
            <person name="Rensing S.A."/>
            <person name="Schmutz J."/>
            <person name="Symeonidi A."/>
            <person name="Elias M."/>
            <person name="Eveleigh R.J."/>
            <person name="Herman E.K."/>
            <person name="Klute M.J."/>
            <person name="Nakayama T."/>
            <person name="Obornik M."/>
            <person name="Reyes-Prieto A."/>
            <person name="Armbrust E.V."/>
            <person name="Aves S.J."/>
            <person name="Beiko R.G."/>
            <person name="Coutinho P."/>
            <person name="Dacks J.B."/>
            <person name="Durnford D.G."/>
            <person name="Fast N.M."/>
            <person name="Green B.R."/>
            <person name="Grisdale C."/>
            <person name="Hempe F."/>
            <person name="Henrissat B."/>
            <person name="Hoppner M.P."/>
            <person name="Ishida K.-I."/>
            <person name="Kim E."/>
            <person name="Koreny L."/>
            <person name="Kroth P.G."/>
            <person name="Liu Y."/>
            <person name="Malik S.-B."/>
            <person name="Maier U.G."/>
            <person name="McRose D."/>
            <person name="Mock T."/>
            <person name="Neilson J.A."/>
            <person name="Onodera N.T."/>
            <person name="Poole A.M."/>
            <person name="Pritham E.J."/>
            <person name="Richards T.A."/>
            <person name="Rocap G."/>
            <person name="Roy S.W."/>
            <person name="Sarai C."/>
            <person name="Schaack S."/>
            <person name="Shirato S."/>
            <person name="Slamovits C.H."/>
            <person name="Spencer D.F."/>
            <person name="Suzuki S."/>
            <person name="Worden A.Z."/>
            <person name="Zauner S."/>
            <person name="Barry K."/>
            <person name="Bell C."/>
            <person name="Bharti A.K."/>
            <person name="Crow J.A."/>
            <person name="Grimwood J."/>
            <person name="Kramer R."/>
            <person name="Lindquist E."/>
            <person name="Lucas S."/>
            <person name="Salamov A."/>
            <person name="McFadden G.I."/>
            <person name="Lane C.E."/>
            <person name="Keeling P.J."/>
            <person name="Gray M.W."/>
            <person name="Grigoriev I.V."/>
            <person name="Archibald J.M."/>
        </authorList>
    </citation>
    <scope>NUCLEOTIDE SEQUENCE</scope>
    <source>
        <strain evidence="7">CCMP2712</strain>
    </source>
</reference>
<evidence type="ECO:0000313" key="6">
    <source>
        <dbReference type="EnsemblProtists" id="EKX33178"/>
    </source>
</evidence>
<feature type="domain" description="U3 small nucleolar RNA-associated protein 20" evidence="3">
    <location>
        <begin position="1610"/>
        <end position="1829"/>
    </location>
</feature>
<feature type="compositionally biased region" description="Basic and acidic residues" evidence="1">
    <location>
        <begin position="1874"/>
        <end position="1884"/>
    </location>
</feature>
<keyword evidence="7" id="KW-1185">Reference proteome</keyword>
<evidence type="ECO:0000256" key="1">
    <source>
        <dbReference type="SAM" id="MobiDB-lite"/>
    </source>
</evidence>
<sequence length="2586" mass="292762">MAWSGEEEEEQGPLTREEERRRKVQESKNTKKKKKTTRENRHRYLGFNERLEAVQVDVLRRTGRDEGRSTASLLDEELREENGSHFEQQIGKWGELNLTDDFTVFLNQVTPLVGSLPLLLHNKNGVVEAIVRHLSKEESKAIKPLCACLSALARDLRHEMYPFFKQSVVPCLVGLLQTTDAEQLEDVFSCFAYLFKFLLRYVVDDFFDLFDSLFPVLSNRFWYIRRFSSEVISFLLRKMPTDRLEMNLTHMFQRASTFVADFASNSTRSNKLNSEQVSELIIDKYFARVCEHCRLEQSEPLWTVLKELVEEGAETGAGGSSLLLQHALRYSAIAVAHRGGARLAHPRLMFSSLLLSLRLPSVLDGSDPALTESVLLLASSLLCHAAEEDVEEHAEGWSKIFELPDKEKLLALCSRVCSSSPCPPLLSSLQRFCNRLASEDVRMAMLAHEIAASSVASPSSFRAGDELYSRCLKELETFAAGKEERKSSAVDEEEERADAEKVADRLGRTRQPVRKGKGKEEEEEEEEEGYTEKVVRALLSSSQHVDDDALLLVEVLSTVSSLHGSCGSASATSKDGKKKKARISSHGSKEEEREEESREMEELIDSIVLLLFQLHPHKSVVVQQLLEYCQWSTTSLRLSTIRLLESLLSSSSAELDHSVDPFTVNPDRALLDLMRRVEEAPMDAASGRIRVLKLQQLSSAIEYNKISSKFFPLVFPFLIGQFKCRFTLPWPSVRDCMAKYARVRTDDFWRKLLVHLSLAAQEPTCSSLEAADLILPPSEQQQQERAREREEERRKDKKKERPSPEVALVALPLLGEEDRAENLMNGRRRSHRFSGTPAVELIVQLLQSASVEQKLFDRRAEGLVKQFLRFLCFQYDPLFAEDQEALEEEDKKKLLETGKAEGRAGKGMQKTKKKAKGMKQQEKEQEQETKEEEEEEGAGTLLRYGRMDANRILVAYLEILSSQQGATRFELGKTLHRIFYNLLPKAHNRIQQLALAGLLLGGSGSLVPYRAQLENLIDDEKYRDELVSFQLAKFLFTMPEILQSIFACLSATNASSSVRKVVLAIPQSLFELGMHEPMKPHMEQLIDHIHLHLDSFINKGGLRSAGDQLEQFKLIGLLRQQFSLLWQLSELVSSSVQAKKLLDVLVYFLSAGKKFGGVGSSEESRRLVLLTSANLLKKVDDSSPYAAPAALQLLPRGQPETRRAVCELIEGVGRPLEETRGLVRDMNAWSTTRLEEIDFDLRLQAYTRASKQVQEEDEEEEEDEDEDEDEDKDKDEDEDEDKDEFLLQLDANNLRVLAAQSLHDMQETDIAIRNHAMALLEQLFLAVKRRTSELAAAALEEDEVWKVYIELVATSLRRSLMDKKREIRQDAFKLIMSAASVFDEFHRDLLLLTHVDVEQDVSKNLLHIQFHRRIKAMQRLKTIIAGGGIQHSSLRHILWPLIWYAIIDPQEKERMKATEGAYNLSEEAVRTAGALCSQLQWREYRVLLWSAMRELTMGREYEKEIIKLVCCILEHFHFEISSSSSSSSSMVVDGAEGSKGEVANEETKEEDKEGKEAEEEEEEEEKQVLVPTGEQEDIQGHVVEKILPFLLKHMTEKVSTLGREEKRVQQGRLRGQIALAVVRTLKLLPEQMLRSRLLLVVGVVCNALRSREQGDRDNARKTLAEIVRCLGPFYLNFVLTEVKHALPLGYQRHVCGYTIYSLLESLESILAGEHLVPSMPLILEVYTRELVGELAEEKEVDKIAQKLREAKSTRAFDAVELIGRCLSFELVETTVLLPEHEYALRKTILDAGSLKVRRKMEELLRRLGMGLAANPSVSDAKMLIWVHQYVDRYLPSCLPPAKGAGKEKKEGKKGKEEVGTGGGAVGEAGQKRSKLLEKRPEPAEKLPPLGPAWERKCRTREGVSMMEGGGGRGARAGAGAGGADAVNRNEYLLVELALTLLHVRLKRESVDLKSKETLQMLDPFVPILTRLMLSKHDSIVVLSLRCFTLVLPAGLPAVQEELPWALRNIFWLMERGGGTGSLTMQACFRAVTVLLREAKKKISMSQQQLRVLLSFARQDLQEAERQGVAFALLRAIIEKKLVCEEVYDIISSVSEQLVTSQSDQTRALCSQTLLLFLLDYPLGAKRLHQHMCFLIRNLEYEYETGRQAVLLLLHHLVERFPQELVDQFLDLLLLPLVARIVNDESNKCKEQVASLLKALISRANKKQIDHILDFLLTWSKGEETLLRRAAAQVLGILVEQQGAAAERYVDLLFPLLEEAGEEGRTRKGEWETVYFLLSSAEKLQAGVPRIQERKGYKASFSLLLHADLLRHPHPWVQTAAARLLGRVLGTIDPKAEGRKELVSLLQKCGGAFEVARSLCSQVAGEMFEEKLAEQMLKNLVHLTAAMHANKEMVGEEVEMEDEAGSASEEEEEEEKESGKAGRMNGVDHEEEEGNGTVPVQKKAEEQEEEEEVKEEEAPRAVRWIFVRLSNIGRRYNGQRRDFVFKFFAAMGIRLGKSKLLPLLPHVVAPLYRALETDTESSKEEGRKELAQEVCELLQGVVGHEKFYSSYNQCRSRQKQKKDKRRAERAMAKLLDPAGKRAKARQE</sequence>
<dbReference type="InterPro" id="IPR011430">
    <property type="entry name" value="UTP20_N"/>
</dbReference>
<dbReference type="GO" id="GO:0030686">
    <property type="term" value="C:90S preribosome"/>
    <property type="evidence" value="ECO:0007669"/>
    <property type="project" value="TreeGrafter"/>
</dbReference>
<dbReference type="EnsemblProtists" id="EKX33178">
    <property type="protein sequence ID" value="EKX33178"/>
    <property type="gene ID" value="GUITHDRAFT_120659"/>
</dbReference>
<evidence type="ECO:0000259" key="4">
    <source>
        <dbReference type="Pfam" id="PF23099"/>
    </source>
</evidence>
<evidence type="ECO:0000313" key="7">
    <source>
        <dbReference type="Proteomes" id="UP000011087"/>
    </source>
</evidence>
<feature type="region of interest" description="Disordered" evidence="1">
    <location>
        <begin position="1524"/>
        <end position="1571"/>
    </location>
</feature>
<evidence type="ECO:0000313" key="5">
    <source>
        <dbReference type="EMBL" id="EKX33178.1"/>
    </source>
</evidence>
<accession>L1IAB9</accession>
<dbReference type="Pfam" id="PF20416">
    <property type="entry name" value="UTP20"/>
    <property type="match status" value="1"/>
</dbReference>
<dbReference type="OMA" id="EWRLKTN"/>
<proteinExistence type="predicted"/>
<feature type="compositionally biased region" description="Basic and acidic residues" evidence="1">
    <location>
        <begin position="15"/>
        <end position="29"/>
    </location>
</feature>
<dbReference type="PANTHER" id="PTHR17695:SF11">
    <property type="entry name" value="SMALL SUBUNIT PROCESSOME COMPONENT 20 HOMOLOG"/>
    <property type="match status" value="1"/>
</dbReference>
<feature type="compositionally biased region" description="Acidic residues" evidence="1">
    <location>
        <begin position="1"/>
        <end position="11"/>
    </location>
</feature>
<feature type="region of interest" description="Disordered" evidence="1">
    <location>
        <begin position="482"/>
        <end position="531"/>
    </location>
</feature>
<dbReference type="RefSeq" id="XP_005820158.1">
    <property type="nucleotide sequence ID" value="XM_005820101.1"/>
</dbReference>
<feature type="region of interest" description="Disordered" evidence="1">
    <location>
        <begin position="1842"/>
        <end position="1894"/>
    </location>
</feature>
<dbReference type="EMBL" id="JH993153">
    <property type="protein sequence ID" value="EKX33178.1"/>
    <property type="molecule type" value="Genomic_DNA"/>
</dbReference>
<feature type="compositionally biased region" description="Basic and acidic residues" evidence="1">
    <location>
        <begin position="1844"/>
        <end position="1858"/>
    </location>
</feature>
<dbReference type="PANTHER" id="PTHR17695">
    <property type="entry name" value="SMALL SUBUNIT PROCESSOME COMPONENT 20 HOMOLOG"/>
    <property type="match status" value="1"/>
</dbReference>
<feature type="compositionally biased region" description="Acidic residues" evidence="1">
    <location>
        <begin position="1255"/>
        <end position="1282"/>
    </location>
</feature>
<feature type="region of interest" description="Disordered" evidence="1">
    <location>
        <begin position="896"/>
        <end position="938"/>
    </location>
</feature>
<organism evidence="5">
    <name type="scientific">Guillardia theta (strain CCMP2712)</name>
    <name type="common">Cryptophyte</name>
    <dbReference type="NCBI Taxonomy" id="905079"/>
    <lineage>
        <taxon>Eukaryota</taxon>
        <taxon>Cryptophyceae</taxon>
        <taxon>Pyrenomonadales</taxon>
        <taxon>Geminigeraceae</taxon>
        <taxon>Guillardia</taxon>
    </lineage>
</organism>
<dbReference type="InterPro" id="IPR057525">
    <property type="entry name" value="UTP20_C"/>
</dbReference>
<protein>
    <submittedName>
        <fullName evidence="5 6">Uncharacterized protein</fullName>
    </submittedName>
</protein>
<dbReference type="STRING" id="905079.L1IAB9"/>
<dbReference type="Proteomes" id="UP000011087">
    <property type="component" value="Unassembled WGS sequence"/>
</dbReference>
<dbReference type="GO" id="GO:0032040">
    <property type="term" value="C:small-subunit processome"/>
    <property type="evidence" value="ECO:0007669"/>
    <property type="project" value="TreeGrafter"/>
</dbReference>
<feature type="region of interest" description="Disordered" evidence="1">
    <location>
        <begin position="2392"/>
        <end position="2454"/>
    </location>
</feature>
<feature type="region of interest" description="Disordered" evidence="1">
    <location>
        <begin position="563"/>
        <end position="598"/>
    </location>
</feature>
<feature type="region of interest" description="Disordered" evidence="1">
    <location>
        <begin position="1250"/>
        <end position="1282"/>
    </location>
</feature>
<dbReference type="Pfam" id="PF07539">
    <property type="entry name" value="UTP20_N"/>
    <property type="match status" value="1"/>
</dbReference>
<dbReference type="OrthoDB" id="360653at2759"/>
<gene>
    <name evidence="5" type="ORF">GUITHDRAFT_120659</name>
</gene>
<feature type="compositionally biased region" description="Acidic residues" evidence="1">
    <location>
        <begin position="2445"/>
        <end position="2454"/>
    </location>
</feature>
<feature type="region of interest" description="Disordered" evidence="1">
    <location>
        <begin position="2552"/>
        <end position="2586"/>
    </location>
</feature>
<name>L1IAB9_GUITC</name>
<dbReference type="PaxDb" id="55529-EKX33178"/>
<dbReference type="KEGG" id="gtt:GUITHDRAFT_120659"/>
<feature type="domain" description="U3 small nucleolar RNA-associated protein 20 C-terminal" evidence="4">
    <location>
        <begin position="2227"/>
        <end position="2582"/>
    </location>
</feature>
<feature type="domain" description="U3 small nucleolar RNA-associated protein 20 N-terminal" evidence="2">
    <location>
        <begin position="1031"/>
        <end position="1341"/>
    </location>
</feature>
<feature type="compositionally biased region" description="Basic and acidic residues" evidence="1">
    <location>
        <begin position="498"/>
        <end position="507"/>
    </location>
</feature>
<evidence type="ECO:0000259" key="2">
    <source>
        <dbReference type="Pfam" id="PF07539"/>
    </source>
</evidence>
<feature type="compositionally biased region" description="Basic and acidic residues" evidence="1">
    <location>
        <begin position="1545"/>
        <end position="1555"/>
    </location>
</feature>
<dbReference type="InterPro" id="IPR046523">
    <property type="entry name" value="UTP20_dom"/>
</dbReference>
<reference evidence="5 7" key="1">
    <citation type="journal article" date="2012" name="Nature">
        <title>Algal genomes reveal evolutionary mosaicism and the fate of nucleomorphs.</title>
        <authorList>
            <consortium name="DOE Joint Genome Institute"/>
            <person name="Curtis B.A."/>
            <person name="Tanifuji G."/>
            <person name="Burki F."/>
            <person name="Gruber A."/>
            <person name="Irimia M."/>
            <person name="Maruyama S."/>
            <person name="Arias M.C."/>
            <person name="Ball S.G."/>
            <person name="Gile G.H."/>
            <person name="Hirakawa Y."/>
            <person name="Hopkins J.F."/>
            <person name="Kuo A."/>
            <person name="Rensing S.A."/>
            <person name="Schmutz J."/>
            <person name="Symeonidi A."/>
            <person name="Elias M."/>
            <person name="Eveleigh R.J."/>
            <person name="Herman E.K."/>
            <person name="Klute M.J."/>
            <person name="Nakayama T."/>
            <person name="Obornik M."/>
            <person name="Reyes-Prieto A."/>
            <person name="Armbrust E.V."/>
            <person name="Aves S.J."/>
            <person name="Beiko R.G."/>
            <person name="Coutinho P."/>
            <person name="Dacks J.B."/>
            <person name="Durnford D.G."/>
            <person name="Fast N.M."/>
            <person name="Green B.R."/>
            <person name="Grisdale C.J."/>
            <person name="Hempel F."/>
            <person name="Henrissat B."/>
            <person name="Hoppner M.P."/>
            <person name="Ishida K."/>
            <person name="Kim E."/>
            <person name="Koreny L."/>
            <person name="Kroth P.G."/>
            <person name="Liu Y."/>
            <person name="Malik S.B."/>
            <person name="Maier U.G."/>
            <person name="McRose D."/>
            <person name="Mock T."/>
            <person name="Neilson J.A."/>
            <person name="Onodera N.T."/>
            <person name="Poole A.M."/>
            <person name="Pritham E.J."/>
            <person name="Richards T.A."/>
            <person name="Rocap G."/>
            <person name="Roy S.W."/>
            <person name="Sarai C."/>
            <person name="Schaack S."/>
            <person name="Shirato S."/>
            <person name="Slamovits C.H."/>
            <person name="Spencer D.F."/>
            <person name="Suzuki S."/>
            <person name="Worden A.Z."/>
            <person name="Zauner S."/>
            <person name="Barry K."/>
            <person name="Bell C."/>
            <person name="Bharti A.K."/>
            <person name="Crow J.A."/>
            <person name="Grimwood J."/>
            <person name="Kramer R."/>
            <person name="Lindquist E."/>
            <person name="Lucas S."/>
            <person name="Salamov A."/>
            <person name="McFadden G.I."/>
            <person name="Lane C.E."/>
            <person name="Keeling P.J."/>
            <person name="Gray M.W."/>
            <person name="Grigoriev I.V."/>
            <person name="Archibald J.M."/>
        </authorList>
    </citation>
    <scope>NUCLEOTIDE SEQUENCE</scope>
    <source>
        <strain evidence="5 7">CCMP2712</strain>
    </source>
</reference>
<dbReference type="HOGENOM" id="CLU_000327_0_0_1"/>
<feature type="compositionally biased region" description="Acidic residues" evidence="1">
    <location>
        <begin position="1556"/>
        <end position="1565"/>
    </location>
</feature>
<dbReference type="GeneID" id="17289897"/>
<evidence type="ECO:0000259" key="3">
    <source>
        <dbReference type="Pfam" id="PF20416"/>
    </source>
</evidence>
<feature type="compositionally biased region" description="Basic and acidic residues" evidence="1">
    <location>
        <begin position="919"/>
        <end position="928"/>
    </location>
</feature>
<feature type="compositionally biased region" description="Basic residues" evidence="1">
    <location>
        <begin position="30"/>
        <end position="42"/>
    </location>
</feature>
<dbReference type="eggNOG" id="KOG1823">
    <property type="taxonomic scope" value="Eukaryota"/>
</dbReference>
<dbReference type="Gene3D" id="1.25.10.10">
    <property type="entry name" value="Leucine-rich Repeat Variant"/>
    <property type="match status" value="2"/>
</dbReference>
<dbReference type="Pfam" id="PF23099">
    <property type="entry name" value="UTP20_C"/>
    <property type="match status" value="1"/>
</dbReference>
<reference evidence="6" key="3">
    <citation type="submission" date="2015-06" db="UniProtKB">
        <authorList>
            <consortium name="EnsemblProtists"/>
        </authorList>
    </citation>
    <scope>IDENTIFICATION</scope>
</reference>
<dbReference type="SUPFAM" id="SSF48371">
    <property type="entry name" value="ARM repeat"/>
    <property type="match status" value="3"/>
</dbReference>
<feature type="compositionally biased region" description="Basic and acidic residues" evidence="1">
    <location>
        <begin position="782"/>
        <end position="803"/>
    </location>
</feature>
<feature type="region of interest" description="Disordered" evidence="1">
    <location>
        <begin position="1"/>
        <end position="42"/>
    </location>
</feature>
<dbReference type="InterPro" id="IPR052575">
    <property type="entry name" value="SSU_processome_comp_20"/>
</dbReference>
<feature type="compositionally biased region" description="Acidic residues" evidence="1">
    <location>
        <begin position="2394"/>
        <end position="2415"/>
    </location>
</feature>
<dbReference type="InterPro" id="IPR016024">
    <property type="entry name" value="ARM-type_fold"/>
</dbReference>
<feature type="region of interest" description="Disordered" evidence="1">
    <location>
        <begin position="777"/>
        <end position="803"/>
    </location>
</feature>